<evidence type="ECO:0000313" key="2">
    <source>
        <dbReference type="EMBL" id="RXX23518.1"/>
    </source>
</evidence>
<protein>
    <submittedName>
        <fullName evidence="2">Uncharacterized protein</fullName>
    </submittedName>
</protein>
<accession>A0A4Q2FPV7</accession>
<comment type="caution">
    <text evidence="2">The sequence shown here is derived from an EMBL/GenBank/DDBJ whole genome shotgun (WGS) entry which is preliminary data.</text>
</comment>
<gene>
    <name evidence="2" type="ORF">DF216_01885</name>
</gene>
<dbReference type="RefSeq" id="WP_129325775.1">
    <property type="nucleotide sequence ID" value="NZ_QEWJ01000001.1"/>
</dbReference>
<evidence type="ECO:0000313" key="3">
    <source>
        <dbReference type="Proteomes" id="UP000289485"/>
    </source>
</evidence>
<keyword evidence="1" id="KW-1133">Transmembrane helix</keyword>
<dbReference type="Proteomes" id="UP000289485">
    <property type="component" value="Unassembled WGS sequence"/>
</dbReference>
<proteinExistence type="predicted"/>
<dbReference type="EMBL" id="QEWJ01000001">
    <property type="protein sequence ID" value="RXX23518.1"/>
    <property type="molecule type" value="Genomic_DNA"/>
</dbReference>
<feature type="transmembrane region" description="Helical" evidence="1">
    <location>
        <begin position="12"/>
        <end position="30"/>
    </location>
</feature>
<keyword evidence="1" id="KW-0812">Transmembrane</keyword>
<keyword evidence="1" id="KW-0472">Membrane</keyword>
<sequence length="169" mass="19453">MNVICSEIFWTALSAVGTIGAVIVALWQILRPKSRKLLVSSTFSQYLDKKMLEFVITLENMGDVPIIIKECGFGKFTTKEGNQKFLTGKNVKFIDKKLINVIDTSMNNYVNDAKFPLLIKSGEAVLITYEYISEKSFEFDDEFITQQTEYKYFTKRIAVVRDSRNKIYL</sequence>
<dbReference type="AlphaFoldDB" id="A0A4Q2FPV7"/>
<name>A0A4Q2FPV7_STROR</name>
<evidence type="ECO:0000256" key="1">
    <source>
        <dbReference type="SAM" id="Phobius"/>
    </source>
</evidence>
<reference evidence="2 3" key="1">
    <citation type="submission" date="2018-05" db="EMBL/GenBank/DDBJ databases">
        <title>Streptococcus from otitis media.</title>
        <authorList>
            <person name="Wayes A.M."/>
            <person name="Jakubovics N.S."/>
        </authorList>
    </citation>
    <scope>NUCLEOTIDE SEQUENCE [LARGE SCALE GENOMIC DNA]</scope>
    <source>
        <strain evidence="2 3">NU43</strain>
    </source>
</reference>
<organism evidence="2 3">
    <name type="scientific">Streptococcus oralis</name>
    <dbReference type="NCBI Taxonomy" id="1303"/>
    <lineage>
        <taxon>Bacteria</taxon>
        <taxon>Bacillati</taxon>
        <taxon>Bacillota</taxon>
        <taxon>Bacilli</taxon>
        <taxon>Lactobacillales</taxon>
        <taxon>Streptococcaceae</taxon>
        <taxon>Streptococcus</taxon>
    </lineage>
</organism>